<dbReference type="HOGENOM" id="CLU_2597672_0_0_2"/>
<name>Q8TI43_METAC</name>
<feature type="region of interest" description="Disordered" evidence="1">
    <location>
        <begin position="1"/>
        <end position="23"/>
    </location>
</feature>
<protein>
    <submittedName>
        <fullName evidence="2">Uncharacterized protein</fullName>
    </submittedName>
</protein>
<dbReference type="InParanoid" id="Q8TI43"/>
<accession>Q8TI43</accession>
<evidence type="ECO:0000313" key="3">
    <source>
        <dbReference type="Proteomes" id="UP000002487"/>
    </source>
</evidence>
<dbReference type="STRING" id="188937.MA_4313"/>
<dbReference type="EnsemblBacteria" id="AAM07657">
    <property type="protein sequence ID" value="AAM07657"/>
    <property type="gene ID" value="MA_4313"/>
</dbReference>
<feature type="compositionally biased region" description="Polar residues" evidence="1">
    <location>
        <begin position="1"/>
        <end position="18"/>
    </location>
</feature>
<reference evidence="2 3" key="1">
    <citation type="journal article" date="2002" name="Genome Res.">
        <title>The genome of Methanosarcina acetivorans reveals extensive metabolic and physiological diversity.</title>
        <authorList>
            <person name="Galagan J.E."/>
            <person name="Nusbaum C."/>
            <person name="Roy A."/>
            <person name="Endrizzi M.G."/>
            <person name="Macdonald P."/>
            <person name="FitzHugh W."/>
            <person name="Calvo S."/>
            <person name="Engels R."/>
            <person name="Smirnov S."/>
            <person name="Atnoor D."/>
            <person name="Brown A."/>
            <person name="Allen N."/>
            <person name="Naylor J."/>
            <person name="Stange-Thomann N."/>
            <person name="DeArellano K."/>
            <person name="Johnson R."/>
            <person name="Linton L."/>
            <person name="McEwan P."/>
            <person name="McKernan K."/>
            <person name="Talamas J."/>
            <person name="Tirrell A."/>
            <person name="Ye W."/>
            <person name="Zimmer A."/>
            <person name="Barber R.D."/>
            <person name="Cann I."/>
            <person name="Graham D.E."/>
            <person name="Grahame D.A."/>
            <person name="Guss A."/>
            <person name="Hedderich R."/>
            <person name="Ingram-Smith C."/>
            <person name="Kuettner C.H."/>
            <person name="Krzycki J.A."/>
            <person name="Leigh J.A."/>
            <person name="Li W."/>
            <person name="Liu J."/>
            <person name="Mukhopadhyay B."/>
            <person name="Reeve J.N."/>
            <person name="Smith K."/>
            <person name="Springer T.A."/>
            <person name="Umayam L.A."/>
            <person name="White O."/>
            <person name="White R.H."/>
            <person name="de Macario E.C."/>
            <person name="Ferry J.G."/>
            <person name="Jarrell K.F."/>
            <person name="Jing H."/>
            <person name="Macario A.J.L."/>
            <person name="Paulsen I."/>
            <person name="Pritchett M."/>
            <person name="Sowers K.R."/>
            <person name="Swanson R.V."/>
            <person name="Zinder S.H."/>
            <person name="Lander E."/>
            <person name="Metcalf W.W."/>
            <person name="Birren B."/>
        </authorList>
    </citation>
    <scope>NUCLEOTIDE SEQUENCE [LARGE SCALE GENOMIC DNA]</scope>
    <source>
        <strain evidence="3">ATCC 35395 / DSM 2834 / JCM 12185 / C2A</strain>
    </source>
</reference>
<proteinExistence type="predicted"/>
<evidence type="ECO:0000256" key="1">
    <source>
        <dbReference type="SAM" id="MobiDB-lite"/>
    </source>
</evidence>
<dbReference type="Proteomes" id="UP000002487">
    <property type="component" value="Chromosome"/>
</dbReference>
<sequence length="79" mass="9033">MPLSSVRSPETSRANISNPADHRISKILENKKQKNKIQSFPAFFKGPKIFEPKTISSPIKPLLKFLGGRTFPRRWTEPL</sequence>
<dbReference type="AlphaFoldDB" id="Q8TI43"/>
<organism evidence="2 3">
    <name type="scientific">Methanosarcina acetivorans (strain ATCC 35395 / DSM 2834 / JCM 12185 / C2A)</name>
    <dbReference type="NCBI Taxonomy" id="188937"/>
    <lineage>
        <taxon>Archaea</taxon>
        <taxon>Methanobacteriati</taxon>
        <taxon>Methanobacteriota</taxon>
        <taxon>Stenosarchaea group</taxon>
        <taxon>Methanomicrobia</taxon>
        <taxon>Methanosarcinales</taxon>
        <taxon>Methanosarcinaceae</taxon>
        <taxon>Methanosarcina</taxon>
    </lineage>
</organism>
<dbReference type="EMBL" id="AE010299">
    <property type="protein sequence ID" value="AAM07657.1"/>
    <property type="molecule type" value="Genomic_DNA"/>
</dbReference>
<gene>
    <name evidence="2" type="ordered locus">MA_4313</name>
</gene>
<keyword evidence="3" id="KW-1185">Reference proteome</keyword>
<evidence type="ECO:0000313" key="2">
    <source>
        <dbReference type="EMBL" id="AAM07657.1"/>
    </source>
</evidence>
<dbReference type="KEGG" id="mac:MA_4313"/>